<gene>
    <name evidence="2" type="ORF">JWR99_06625</name>
</gene>
<protein>
    <submittedName>
        <fullName evidence="2">NTP transferase domain-containing protein</fullName>
    </submittedName>
</protein>
<keyword evidence="2" id="KW-0808">Transferase</keyword>
<dbReference type="InterPro" id="IPR029044">
    <property type="entry name" value="Nucleotide-diphossugar_trans"/>
</dbReference>
<sequence length="258" mass="28559">MTTRTAVILAGGLGTRLRSAVPDLPKPMAPVEGRPFIEYLLDYWIKQGIEHFILSTGYRSEAISTHFGDRYRDVPLTYARESRPLGTGGGLLLAATYLSDADDSFLLLNGDTWFAVDMTCLERFARQRQAGWCLSLFRADAANRYMGIETDDTGRIQGFAPRRGEVGVLANGGVYWVRRASLDQWPYRPQQTVSLEDELLPWLQGNGTPVLGLEAGGKFIDIGLPHDYRRAGQLLVPACSPDPVVRSQLPIVKSCTQP</sequence>
<evidence type="ECO:0000313" key="2">
    <source>
        <dbReference type="EMBL" id="MBN2975673.1"/>
    </source>
</evidence>
<feature type="domain" description="Nucleotidyl transferase" evidence="1">
    <location>
        <begin position="6"/>
        <end position="231"/>
    </location>
</feature>
<evidence type="ECO:0000313" key="3">
    <source>
        <dbReference type="Proteomes" id="UP001154860"/>
    </source>
</evidence>
<proteinExistence type="predicted"/>
<dbReference type="Pfam" id="PF00483">
    <property type="entry name" value="NTP_transferase"/>
    <property type="match status" value="1"/>
</dbReference>
<dbReference type="Proteomes" id="UP001154860">
    <property type="component" value="Unassembled WGS sequence"/>
</dbReference>
<dbReference type="Gene3D" id="3.90.550.10">
    <property type="entry name" value="Spore Coat Polysaccharide Biosynthesis Protein SpsA, Chain A"/>
    <property type="match status" value="1"/>
</dbReference>
<dbReference type="GO" id="GO:0016740">
    <property type="term" value="F:transferase activity"/>
    <property type="evidence" value="ECO:0007669"/>
    <property type="project" value="UniProtKB-KW"/>
</dbReference>
<reference evidence="2 3" key="1">
    <citation type="journal article" date="2021" name="Int. J. Syst. Evol. Microbiol.">
        <title>Pseudomonas lactucae sp. nov., a pathogen causing bacterial rot of lettuce in Japan.</title>
        <authorList>
            <person name="Sawada H."/>
            <person name="Fujikawa T."/>
            <person name="Satou M."/>
        </authorList>
    </citation>
    <scope>NUCLEOTIDE SEQUENCE [LARGE SCALE GENOMIC DNA]</scope>
    <source>
        <strain evidence="2 3">MAFF 301381</strain>
    </source>
</reference>
<organism evidence="2 3">
    <name type="scientific">Pseudomonas lactucae</name>
    <dbReference type="NCBI Taxonomy" id="2813360"/>
    <lineage>
        <taxon>Bacteria</taxon>
        <taxon>Pseudomonadati</taxon>
        <taxon>Pseudomonadota</taxon>
        <taxon>Gammaproteobacteria</taxon>
        <taxon>Pseudomonadales</taxon>
        <taxon>Pseudomonadaceae</taxon>
        <taxon>Pseudomonas</taxon>
    </lineage>
</organism>
<dbReference type="AlphaFoldDB" id="A0A9X0Y8U6"/>
<reference evidence="2 3" key="2">
    <citation type="journal article" date="2023" name="Plant Pathol.">
        <title>Dismantling and reorganizing Pseudomonas marginalis sensu#lato.</title>
        <authorList>
            <person name="Sawada H."/>
            <person name="Fujikawa T."/>
            <person name="Satou M."/>
        </authorList>
    </citation>
    <scope>NUCLEOTIDE SEQUENCE [LARGE SCALE GENOMIC DNA]</scope>
    <source>
        <strain evidence="2 3">MAFF 301381</strain>
    </source>
</reference>
<dbReference type="InterPro" id="IPR005835">
    <property type="entry name" value="NTP_transferase_dom"/>
</dbReference>
<dbReference type="EMBL" id="JAFHKJ010000026">
    <property type="protein sequence ID" value="MBN2975673.1"/>
    <property type="molecule type" value="Genomic_DNA"/>
</dbReference>
<dbReference type="PANTHER" id="PTHR22572">
    <property type="entry name" value="SUGAR-1-PHOSPHATE GUANYL TRANSFERASE"/>
    <property type="match status" value="1"/>
</dbReference>
<comment type="caution">
    <text evidence="2">The sequence shown here is derived from an EMBL/GenBank/DDBJ whole genome shotgun (WGS) entry which is preliminary data.</text>
</comment>
<evidence type="ECO:0000259" key="1">
    <source>
        <dbReference type="Pfam" id="PF00483"/>
    </source>
</evidence>
<keyword evidence="3" id="KW-1185">Reference proteome</keyword>
<name>A0A9X0Y8U6_9PSED</name>
<accession>A0A9X0Y8U6</accession>
<dbReference type="SUPFAM" id="SSF53448">
    <property type="entry name" value="Nucleotide-diphospho-sugar transferases"/>
    <property type="match status" value="1"/>
</dbReference>
<dbReference type="InterPro" id="IPR050486">
    <property type="entry name" value="Mannose-1P_guanyltransferase"/>
</dbReference>
<dbReference type="RefSeq" id="WP_205491285.1">
    <property type="nucleotide sequence ID" value="NZ_JAFHKI010000138.1"/>
</dbReference>